<evidence type="ECO:0000313" key="2">
    <source>
        <dbReference type="EMBL" id="CEO90200.1"/>
    </source>
</evidence>
<evidence type="ECO:0000313" key="3">
    <source>
        <dbReference type="Proteomes" id="UP000046155"/>
    </source>
</evidence>
<organism evidence="2 3">
    <name type="scientific">Syntrophaceticus schinkii</name>
    <dbReference type="NCBI Taxonomy" id="499207"/>
    <lineage>
        <taxon>Bacteria</taxon>
        <taxon>Bacillati</taxon>
        <taxon>Bacillota</taxon>
        <taxon>Clostridia</taxon>
        <taxon>Thermoanaerobacterales</taxon>
        <taxon>Thermoanaerobacterales Family III. Incertae Sedis</taxon>
        <taxon>Syntrophaceticus</taxon>
    </lineage>
</organism>
<dbReference type="AlphaFoldDB" id="A0A0B7MJJ6"/>
<reference evidence="3" key="1">
    <citation type="submission" date="2015-01" db="EMBL/GenBank/DDBJ databases">
        <authorList>
            <person name="Manzoor Shahid"/>
            <person name="Zubair Saima"/>
        </authorList>
    </citation>
    <scope>NUCLEOTIDE SEQUENCE [LARGE SCALE GENOMIC DNA]</scope>
    <source>
        <strain evidence="3">Sp3</strain>
    </source>
</reference>
<keyword evidence="1" id="KW-0472">Membrane</keyword>
<proteinExistence type="predicted"/>
<protein>
    <submittedName>
        <fullName evidence="2">Uncharacterized protein</fullName>
    </submittedName>
</protein>
<name>A0A0B7MJJ6_9FIRM</name>
<feature type="transmembrane region" description="Helical" evidence="1">
    <location>
        <begin position="21"/>
        <end position="37"/>
    </location>
</feature>
<keyword evidence="3" id="KW-1185">Reference proteome</keyword>
<sequence>MIAAMYLFVMNSLYGSRLINGLKYGLSCCVIWVVYLLEPLPHVAPIDKFTYPLADGITLIILPAFP</sequence>
<dbReference type="Proteomes" id="UP000046155">
    <property type="component" value="Unassembled WGS sequence"/>
</dbReference>
<keyword evidence="1" id="KW-1133">Transmembrane helix</keyword>
<dbReference type="EMBL" id="CDRZ01000275">
    <property type="protein sequence ID" value="CEO90200.1"/>
    <property type="molecule type" value="Genomic_DNA"/>
</dbReference>
<gene>
    <name evidence="2" type="ORF">SSCH_750005</name>
</gene>
<keyword evidence="1" id="KW-0812">Transmembrane</keyword>
<evidence type="ECO:0000256" key="1">
    <source>
        <dbReference type="SAM" id="Phobius"/>
    </source>
</evidence>
<accession>A0A0B7MJJ6</accession>